<dbReference type="EMBL" id="BAABHJ010000001">
    <property type="protein sequence ID" value="GAA4600912.1"/>
    <property type="molecule type" value="Genomic_DNA"/>
</dbReference>
<accession>A0ABP8TC39</accession>
<gene>
    <name evidence="2" type="ORF">GCM10023195_01630</name>
</gene>
<dbReference type="InterPro" id="IPR035992">
    <property type="entry name" value="Ricin_B-like_lectins"/>
</dbReference>
<proteinExistence type="predicted"/>
<dbReference type="RefSeq" id="WP_345346488.1">
    <property type="nucleotide sequence ID" value="NZ_BAABHJ010000001.1"/>
</dbReference>
<dbReference type="Gene3D" id="2.80.10.50">
    <property type="match status" value="1"/>
</dbReference>
<feature type="signal peptide" evidence="1">
    <location>
        <begin position="1"/>
        <end position="28"/>
    </location>
</feature>
<organism evidence="2 3">
    <name type="scientific">Actinoallomurus liliacearum</name>
    <dbReference type="NCBI Taxonomy" id="1080073"/>
    <lineage>
        <taxon>Bacteria</taxon>
        <taxon>Bacillati</taxon>
        <taxon>Actinomycetota</taxon>
        <taxon>Actinomycetes</taxon>
        <taxon>Streptosporangiales</taxon>
        <taxon>Thermomonosporaceae</taxon>
        <taxon>Actinoallomurus</taxon>
    </lineage>
</organism>
<reference evidence="3" key="1">
    <citation type="journal article" date="2019" name="Int. J. Syst. Evol. Microbiol.">
        <title>The Global Catalogue of Microorganisms (GCM) 10K type strain sequencing project: providing services to taxonomists for standard genome sequencing and annotation.</title>
        <authorList>
            <consortium name="The Broad Institute Genomics Platform"/>
            <consortium name="The Broad Institute Genome Sequencing Center for Infectious Disease"/>
            <person name="Wu L."/>
            <person name="Ma J."/>
        </authorList>
    </citation>
    <scope>NUCLEOTIDE SEQUENCE [LARGE SCALE GENOMIC DNA]</scope>
    <source>
        <strain evidence="3">JCM 17938</strain>
    </source>
</reference>
<comment type="caution">
    <text evidence="2">The sequence shown here is derived from an EMBL/GenBank/DDBJ whole genome shotgun (WGS) entry which is preliminary data.</text>
</comment>
<feature type="chain" id="PRO_5046848230" description="Ricin B lectin domain-containing protein" evidence="1">
    <location>
        <begin position="29"/>
        <end position="190"/>
    </location>
</feature>
<dbReference type="PROSITE" id="PS50231">
    <property type="entry name" value="RICIN_B_LECTIN"/>
    <property type="match status" value="1"/>
</dbReference>
<keyword evidence="1" id="KW-0732">Signal</keyword>
<evidence type="ECO:0000313" key="2">
    <source>
        <dbReference type="EMBL" id="GAA4600912.1"/>
    </source>
</evidence>
<evidence type="ECO:0008006" key="4">
    <source>
        <dbReference type="Google" id="ProtNLM"/>
    </source>
</evidence>
<name>A0ABP8TC39_9ACTN</name>
<dbReference type="SUPFAM" id="SSF50370">
    <property type="entry name" value="Ricin B-like lectins"/>
    <property type="match status" value="1"/>
</dbReference>
<dbReference type="Proteomes" id="UP001500212">
    <property type="component" value="Unassembled WGS sequence"/>
</dbReference>
<sequence>MNLLIAARDVLPAAFAAALAITMSPASAEPRPNLDLINKMDGSRLALSSNSTAEGATAITLRDPAWKYSTEQWDAEETPTPDEPGGWTAVYKNRAANKCLQPASASPGRGTQVIVQTCNGSDLQKWLLEPEKVNDAYTGWWMWRPKVNRNVALSLARYNDGSWDTLYLDTAYPSNDRLWSSDANDSSWSS</sequence>
<protein>
    <recommendedName>
        <fullName evidence="4">Ricin B lectin domain-containing protein</fullName>
    </recommendedName>
</protein>
<evidence type="ECO:0000256" key="1">
    <source>
        <dbReference type="SAM" id="SignalP"/>
    </source>
</evidence>
<keyword evidence="3" id="KW-1185">Reference proteome</keyword>
<evidence type="ECO:0000313" key="3">
    <source>
        <dbReference type="Proteomes" id="UP001500212"/>
    </source>
</evidence>
<dbReference type="CDD" id="cd00161">
    <property type="entry name" value="beta-trefoil_Ricin-like"/>
    <property type="match status" value="1"/>
</dbReference>